<dbReference type="RefSeq" id="WP_139105397.1">
    <property type="nucleotide sequence ID" value="NZ_VDFR01000022.1"/>
</dbReference>
<name>A0A5C4MZA9_9ACTN</name>
<proteinExistence type="predicted"/>
<dbReference type="AlphaFoldDB" id="A0A5C4MZA9"/>
<protein>
    <submittedName>
        <fullName evidence="2">Uncharacterized protein</fullName>
    </submittedName>
</protein>
<sequence>MSAVLVQHRRHRRRADVADGPESADAVRRSAYWSLWGQRHFPWALLAEGERVLLLDSWSSGSRLTWLVEARDVLRASVSSRQEAVTVLSDWMGEPSHDVEASDYLRGSTVESGVVLGWRPSPLAWLGAARPDGLRVERNGWAVARTEDLDAWGVDLTP</sequence>
<reference evidence="2 4" key="1">
    <citation type="submission" date="2019-05" db="EMBL/GenBank/DDBJ databases">
        <title>Mumia sp. nov., isolated from the intestinal contents of plateau pika (Ochotona curzoniae) in the Qinghai-Tibet plateau of China.</title>
        <authorList>
            <person name="Tian Z."/>
        </authorList>
    </citation>
    <scope>NUCLEOTIDE SEQUENCE [LARGE SCALE GENOMIC DNA]</scope>
    <source>
        <strain evidence="4">527</strain>
        <strain evidence="2">Z527</strain>
    </source>
</reference>
<dbReference type="Proteomes" id="UP000306740">
    <property type="component" value="Unassembled WGS sequence"/>
</dbReference>
<evidence type="ECO:0000256" key="1">
    <source>
        <dbReference type="SAM" id="MobiDB-lite"/>
    </source>
</evidence>
<dbReference type="EMBL" id="VDFR01000023">
    <property type="protein sequence ID" value="TNC49509.1"/>
    <property type="molecule type" value="Genomic_DNA"/>
</dbReference>
<evidence type="ECO:0000313" key="4">
    <source>
        <dbReference type="Proteomes" id="UP000306740"/>
    </source>
</evidence>
<dbReference type="OrthoDB" id="5458416at2"/>
<feature type="region of interest" description="Disordered" evidence="1">
    <location>
        <begin position="1"/>
        <end position="20"/>
    </location>
</feature>
<dbReference type="EMBL" id="VDFR01000022">
    <property type="protein sequence ID" value="TNC49649.1"/>
    <property type="molecule type" value="Genomic_DNA"/>
</dbReference>
<evidence type="ECO:0000313" key="3">
    <source>
        <dbReference type="EMBL" id="TNC49649.1"/>
    </source>
</evidence>
<gene>
    <name evidence="3" type="ORF">FHE65_05060</name>
    <name evidence="2" type="ORF">FHE65_05360</name>
</gene>
<accession>A0A5C4MZA9</accession>
<organism evidence="2 4">
    <name type="scientific">Mumia zhuanghuii</name>
    <dbReference type="NCBI Taxonomy" id="2585211"/>
    <lineage>
        <taxon>Bacteria</taxon>
        <taxon>Bacillati</taxon>
        <taxon>Actinomycetota</taxon>
        <taxon>Actinomycetes</taxon>
        <taxon>Propionibacteriales</taxon>
        <taxon>Nocardioidaceae</taxon>
        <taxon>Mumia</taxon>
    </lineage>
</organism>
<comment type="caution">
    <text evidence="2">The sequence shown here is derived from an EMBL/GenBank/DDBJ whole genome shotgun (WGS) entry which is preliminary data.</text>
</comment>
<evidence type="ECO:0000313" key="2">
    <source>
        <dbReference type="EMBL" id="TNC49509.1"/>
    </source>
</evidence>